<dbReference type="EMBL" id="LUEZ02000090">
    <property type="protein sequence ID" value="RDB18713.1"/>
    <property type="molecule type" value="Genomic_DNA"/>
</dbReference>
<feature type="compositionally biased region" description="Basic and acidic residues" evidence="1">
    <location>
        <begin position="86"/>
        <end position="102"/>
    </location>
</feature>
<dbReference type="Proteomes" id="UP000076154">
    <property type="component" value="Unassembled WGS sequence"/>
</dbReference>
<accession>A0A369JG80</accession>
<keyword evidence="3" id="KW-1185">Reference proteome</keyword>
<feature type="compositionally biased region" description="Basic residues" evidence="1">
    <location>
        <begin position="1"/>
        <end position="11"/>
    </location>
</feature>
<evidence type="ECO:0000313" key="3">
    <source>
        <dbReference type="Proteomes" id="UP000076154"/>
    </source>
</evidence>
<feature type="region of interest" description="Disordered" evidence="1">
    <location>
        <begin position="1"/>
        <end position="125"/>
    </location>
</feature>
<feature type="region of interest" description="Disordered" evidence="1">
    <location>
        <begin position="146"/>
        <end position="272"/>
    </location>
</feature>
<name>A0A369JG80_HYPMA</name>
<organism evidence="2 3">
    <name type="scientific">Hypsizygus marmoreus</name>
    <name type="common">White beech mushroom</name>
    <name type="synonym">Agaricus marmoreus</name>
    <dbReference type="NCBI Taxonomy" id="39966"/>
    <lineage>
        <taxon>Eukaryota</taxon>
        <taxon>Fungi</taxon>
        <taxon>Dikarya</taxon>
        <taxon>Basidiomycota</taxon>
        <taxon>Agaricomycotina</taxon>
        <taxon>Agaricomycetes</taxon>
        <taxon>Agaricomycetidae</taxon>
        <taxon>Agaricales</taxon>
        <taxon>Tricholomatineae</taxon>
        <taxon>Lyophyllaceae</taxon>
        <taxon>Hypsizygus</taxon>
    </lineage>
</organism>
<comment type="caution">
    <text evidence="2">The sequence shown here is derived from an EMBL/GenBank/DDBJ whole genome shotgun (WGS) entry which is preliminary data.</text>
</comment>
<dbReference type="InParanoid" id="A0A369JG80"/>
<proteinExistence type="predicted"/>
<feature type="compositionally biased region" description="Polar residues" evidence="1">
    <location>
        <begin position="211"/>
        <end position="223"/>
    </location>
</feature>
<evidence type="ECO:0000256" key="1">
    <source>
        <dbReference type="SAM" id="MobiDB-lite"/>
    </source>
</evidence>
<evidence type="ECO:0000313" key="2">
    <source>
        <dbReference type="EMBL" id="RDB18713.1"/>
    </source>
</evidence>
<protein>
    <submittedName>
        <fullName evidence="2">Uncharacterized protein</fullName>
    </submittedName>
</protein>
<sequence length="374" mass="40754">MDKLGPRRPGRKGTPWRARASQGSTVGTSRAKVNTEYEERKDHWGPPPGLLVEDSLPHKPKPPANRGKSSCPTVHHYRCPATGGDNHLKRQSFDEEIRRKLAESAFQTPSKGRNNGPKDVRSSSPSVLIKLTTTSTDQVLDQVFLVHRQQTPKNPRDSRTSRPEVRVADDPGRAPAPTRPGNILTTTLSGVGSFAPRQPGRKRVQPMDVASRTSRVHTLTSGSKVLVPRSAESEGTTNDSVPPPNQLHKDSLRLGPPADHGPYAQGHGGLMGKFSETQNIDADQVFIRHKKYGLGTSDRLISTPEVNGADDPALAPSQISPAGKTFAAELLEARGNGEEEWSIYGRMTSRHEELMAQLEVLSVSLEAVRVSLDL</sequence>
<dbReference type="AlphaFoldDB" id="A0A369JG80"/>
<reference evidence="2" key="1">
    <citation type="submission" date="2018-04" db="EMBL/GenBank/DDBJ databases">
        <title>Whole genome sequencing of Hypsizygus marmoreus.</title>
        <authorList>
            <person name="Choi I.-G."/>
            <person name="Min B."/>
            <person name="Kim J.-G."/>
            <person name="Kim S."/>
            <person name="Oh Y.-L."/>
            <person name="Kong W.-S."/>
            <person name="Park H."/>
            <person name="Jeong J."/>
            <person name="Song E.-S."/>
        </authorList>
    </citation>
    <scope>NUCLEOTIDE SEQUENCE [LARGE SCALE GENOMIC DNA]</scope>
    <source>
        <strain evidence="2">51987-8</strain>
    </source>
</reference>
<feature type="compositionally biased region" description="Basic and acidic residues" evidence="1">
    <location>
        <begin position="154"/>
        <end position="172"/>
    </location>
</feature>
<gene>
    <name evidence="2" type="ORF">Hypma_014662</name>
</gene>
<feature type="compositionally biased region" description="Polar residues" evidence="1">
    <location>
        <begin position="21"/>
        <end position="32"/>
    </location>
</feature>
<feature type="compositionally biased region" description="Basic and acidic residues" evidence="1">
    <location>
        <begin position="33"/>
        <end position="44"/>
    </location>
</feature>